<evidence type="ECO:0000313" key="1">
    <source>
        <dbReference type="EMBL" id="KYO21913.1"/>
    </source>
</evidence>
<proteinExistence type="predicted"/>
<organism evidence="1 2">
    <name type="scientific">Alligator mississippiensis</name>
    <name type="common">American alligator</name>
    <dbReference type="NCBI Taxonomy" id="8496"/>
    <lineage>
        <taxon>Eukaryota</taxon>
        <taxon>Metazoa</taxon>
        <taxon>Chordata</taxon>
        <taxon>Craniata</taxon>
        <taxon>Vertebrata</taxon>
        <taxon>Euteleostomi</taxon>
        <taxon>Archelosauria</taxon>
        <taxon>Archosauria</taxon>
        <taxon>Crocodylia</taxon>
        <taxon>Alligatoridae</taxon>
        <taxon>Alligatorinae</taxon>
        <taxon>Alligator</taxon>
    </lineage>
</organism>
<accession>A0A151MBK8</accession>
<protein>
    <submittedName>
        <fullName evidence="1">Uncharacterized protein</fullName>
    </submittedName>
</protein>
<gene>
    <name evidence="1" type="ORF">Y1Q_0000573</name>
</gene>
<dbReference type="Proteomes" id="UP000050525">
    <property type="component" value="Unassembled WGS sequence"/>
</dbReference>
<evidence type="ECO:0000313" key="2">
    <source>
        <dbReference type="Proteomes" id="UP000050525"/>
    </source>
</evidence>
<reference evidence="1 2" key="1">
    <citation type="journal article" date="2012" name="Genome Biol.">
        <title>Sequencing three crocodilian genomes to illuminate the evolution of archosaurs and amniotes.</title>
        <authorList>
            <person name="St John J.A."/>
            <person name="Braun E.L."/>
            <person name="Isberg S.R."/>
            <person name="Miles L.G."/>
            <person name="Chong A.Y."/>
            <person name="Gongora J."/>
            <person name="Dalzell P."/>
            <person name="Moran C."/>
            <person name="Bed'hom B."/>
            <person name="Abzhanov A."/>
            <person name="Burgess S.C."/>
            <person name="Cooksey A.M."/>
            <person name="Castoe T.A."/>
            <person name="Crawford N.G."/>
            <person name="Densmore L.D."/>
            <person name="Drew J.C."/>
            <person name="Edwards S.V."/>
            <person name="Faircloth B.C."/>
            <person name="Fujita M.K."/>
            <person name="Greenwold M.J."/>
            <person name="Hoffmann F.G."/>
            <person name="Howard J.M."/>
            <person name="Iguchi T."/>
            <person name="Janes D.E."/>
            <person name="Khan S.Y."/>
            <person name="Kohno S."/>
            <person name="de Koning A.J."/>
            <person name="Lance S.L."/>
            <person name="McCarthy F.M."/>
            <person name="McCormack J.E."/>
            <person name="Merchant M.E."/>
            <person name="Peterson D.G."/>
            <person name="Pollock D.D."/>
            <person name="Pourmand N."/>
            <person name="Raney B.J."/>
            <person name="Roessler K.A."/>
            <person name="Sanford J.R."/>
            <person name="Sawyer R.H."/>
            <person name="Schmidt C.J."/>
            <person name="Triplett E.W."/>
            <person name="Tuberville T.D."/>
            <person name="Venegas-Anaya M."/>
            <person name="Howard J.T."/>
            <person name="Jarvis E.D."/>
            <person name="Guillette L.J.Jr."/>
            <person name="Glenn T.C."/>
            <person name="Green R.E."/>
            <person name="Ray D.A."/>
        </authorList>
    </citation>
    <scope>NUCLEOTIDE SEQUENCE [LARGE SCALE GENOMIC DNA]</scope>
    <source>
        <strain evidence="1">KSC_2009_1</strain>
    </source>
</reference>
<name>A0A151MBK8_ALLMI</name>
<keyword evidence="2" id="KW-1185">Reference proteome</keyword>
<dbReference type="AlphaFoldDB" id="A0A151MBK8"/>
<sequence length="133" mass="14982">MEQILQLLVQQQAAAAERTKQQGAHIAGLLQLQVQATEQEIGSRNVLPMRQHKIFRLEFSIKPSYAMQDTKKQLNIRYRGILQALHRNHFPCGETTKSNIVSMQGNKLLAVLKSLTISGRLESKVKDKTDSSS</sequence>
<comment type="caution">
    <text evidence="1">The sequence shown here is derived from an EMBL/GenBank/DDBJ whole genome shotgun (WGS) entry which is preliminary data.</text>
</comment>
<dbReference type="EMBL" id="AKHW03006283">
    <property type="protein sequence ID" value="KYO21913.1"/>
    <property type="molecule type" value="Genomic_DNA"/>
</dbReference>